<evidence type="ECO:0000313" key="11">
    <source>
        <dbReference type="EMBL" id="MDI5963605.1"/>
    </source>
</evidence>
<comment type="catalytic activity">
    <reaction evidence="9">
        <text>DNA(n) + a 2'-deoxyribonucleoside 5'-triphosphate = DNA(n+1) + diphosphate</text>
        <dbReference type="Rhea" id="RHEA:22508"/>
        <dbReference type="Rhea" id="RHEA-COMP:17339"/>
        <dbReference type="Rhea" id="RHEA-COMP:17340"/>
        <dbReference type="ChEBI" id="CHEBI:33019"/>
        <dbReference type="ChEBI" id="CHEBI:61560"/>
        <dbReference type="ChEBI" id="CHEBI:173112"/>
        <dbReference type="EC" id="2.7.7.7"/>
    </reaction>
</comment>
<evidence type="ECO:0000256" key="3">
    <source>
        <dbReference type="ARBA" id="ARBA00012417"/>
    </source>
</evidence>
<dbReference type="InterPro" id="IPR003141">
    <property type="entry name" value="Pol/His_phosphatase_N"/>
</dbReference>
<dbReference type="Gene3D" id="1.10.150.870">
    <property type="match status" value="1"/>
</dbReference>
<accession>A0ABT6VYP5</accession>
<evidence type="ECO:0000256" key="6">
    <source>
        <dbReference type="ARBA" id="ARBA00022695"/>
    </source>
</evidence>
<comment type="caution">
    <text evidence="11">The sequence shown here is derived from an EMBL/GenBank/DDBJ whole genome shotgun (WGS) entry which is preliminary data.</text>
</comment>
<dbReference type="InterPro" id="IPR041931">
    <property type="entry name" value="DNA_pol3_alpha_thumb_dom"/>
</dbReference>
<evidence type="ECO:0000256" key="9">
    <source>
        <dbReference type="ARBA" id="ARBA00049244"/>
    </source>
</evidence>
<dbReference type="Pfam" id="PF02811">
    <property type="entry name" value="PHP"/>
    <property type="match status" value="1"/>
</dbReference>
<name>A0ABT6VYP5_9ACTN</name>
<comment type="similarity">
    <text evidence="2">Belongs to the DNA polymerase type-C family. DnaE subfamily.</text>
</comment>
<dbReference type="SMART" id="SM00481">
    <property type="entry name" value="POLIIIAc"/>
    <property type="match status" value="1"/>
</dbReference>
<evidence type="ECO:0000256" key="1">
    <source>
        <dbReference type="ARBA" id="ARBA00004496"/>
    </source>
</evidence>
<evidence type="ECO:0000256" key="7">
    <source>
        <dbReference type="ARBA" id="ARBA00022705"/>
    </source>
</evidence>
<evidence type="ECO:0000256" key="5">
    <source>
        <dbReference type="ARBA" id="ARBA00022679"/>
    </source>
</evidence>
<dbReference type="Proteomes" id="UP001156398">
    <property type="component" value="Unassembled WGS sequence"/>
</dbReference>
<dbReference type="InterPro" id="IPR004365">
    <property type="entry name" value="NA-bd_OB_tRNA"/>
</dbReference>
<proteinExistence type="inferred from homology"/>
<keyword evidence="8" id="KW-0239">DNA-directed DNA polymerase</keyword>
<dbReference type="InterPro" id="IPR016195">
    <property type="entry name" value="Pol/histidinol_Pase-like"/>
</dbReference>
<keyword evidence="5 11" id="KW-0808">Transferase</keyword>
<gene>
    <name evidence="11" type="primary">dnaE</name>
    <name evidence="11" type="ORF">POF43_012915</name>
</gene>
<dbReference type="InterPro" id="IPR029460">
    <property type="entry name" value="DNAPol_HHH"/>
</dbReference>
<keyword evidence="6 11" id="KW-0548">Nucleotidyltransferase</keyword>
<dbReference type="InterPro" id="IPR004013">
    <property type="entry name" value="PHP_dom"/>
</dbReference>
<feature type="domain" description="Polymerase/histidinol phosphatase N-terminal" evidence="10">
    <location>
        <begin position="7"/>
        <end position="74"/>
    </location>
</feature>
<dbReference type="Pfam" id="PF07733">
    <property type="entry name" value="DNA_pol3_alpha"/>
    <property type="match status" value="1"/>
</dbReference>
<dbReference type="InterPro" id="IPR040982">
    <property type="entry name" value="DNA_pol3_finger"/>
</dbReference>
<dbReference type="SUPFAM" id="SSF89550">
    <property type="entry name" value="PHP domain-like"/>
    <property type="match status" value="1"/>
</dbReference>
<sequence>MTTPPFAHLHVHTPYSLLDGACRTADLLRVCRETGMTHLGMTDHGNLAGAPGFHRQALEAGVTPVIGMEAYVAPGPRADRTRVHWGTPDRRRDDVSGGGAYTHVTLWATDATGLRHLTRLSGDAYRTGRLAGRPRTDRESLAALSGGLAASTGCPSGEVQTRLRLGQFDAALAAATTYRDIFGADRYFLELMDHGLEIERRVREDLLEIGRRLRIPPLVTNDAHYTYPRQAAAHDVLLCVRTGSTLADPDRFAFRGTGYHLRTPREMYALDSSDAWQRGCANTVLLAERVDPAGWFAPRDLRPHPALPAGRDEAGELRAAVARGLARRYPGGVPRDRRARAAHETGVIISTGFAGYFLVVAEIVAWARSRGIAVGPGRGSAPASLVAHLLGITGFDPVDHGLVFERFLNPERGTAPDIDIDLDERRRPEVVAHVTARYGADHVALVGTHPTVKARNAVRDAARVLGRPYALGDRVAKALPAAPAGVPLAAVLEPDHPRHRETAVLRAMYDADPRVREILETASGIEGLVRHNGVHPAGVVVAGEPLADHVALWTRPGEQTPVTQWDHTACEALGLLKIDLLGLRNLTVLSDAARLVEAAGRTAPAPFALPPDDAATWSLLGRGETLGVFQFDGGPVRALLRMIRPDRLADLCAATALYRPGPMGADAHLAYARRKHGEEPVTAIHPEVDRALRPVLADTYGLIVYQEQVQRVAQVVAGHPLGRADLLRRALSGGPAAALDAEYGPFRDGARRNGYGDEAIHAVWQTLVAFAGYAFNKAHAVAYGLIGYATAYYKAHHPAAFMAALLTSVRDDRARAALYLSEARRMGLTVLPPDINASGAGFTAPDATTLRLGLSAVRNVGRDAVDSVLATRERHGRYASFPDFLTACGTAVRHRRVVDSLIRAGAFDSLGYTRKGLADRAGPLLAGVVAAEQREAAGQFGLFALPAAPSGGPPGAPAFDDREWEPAHRLAQEREMLGLHVGDHPLRRVADRLAEHTDTTLAALTADDLPDGTALTAGGLLTGIRPRTTRRGDPYAEATLEDLTGSVTCVVLPAAYRQAGAALAEDAVVLVTGRLEHRDGTPRLVAGEVTVPDLAGPAAPAGPPVTVDVPAARLTAPLVRRLGRVLAGHRGGTEVRVRVRDDHGTTVLRLDRDHRVTADPALYADLDALLG</sequence>
<dbReference type="CDD" id="cd04485">
    <property type="entry name" value="DnaE_OBF"/>
    <property type="match status" value="1"/>
</dbReference>
<evidence type="ECO:0000259" key="10">
    <source>
        <dbReference type="SMART" id="SM00481"/>
    </source>
</evidence>
<keyword evidence="7" id="KW-0235">DNA replication</keyword>
<reference evidence="11 12" key="1">
    <citation type="submission" date="2023-05" db="EMBL/GenBank/DDBJ databases">
        <title>Streptantibioticus silvisoli sp. nov., acidotolerant actinomycetes 1 from pine litter.</title>
        <authorList>
            <person name="Swiecimska M."/>
            <person name="Golinska P."/>
            <person name="Sangal V."/>
            <person name="Wachnowicz B."/>
            <person name="Goodfellow M."/>
        </authorList>
    </citation>
    <scope>NUCLEOTIDE SEQUENCE [LARGE SCALE GENOMIC DNA]</scope>
    <source>
        <strain evidence="11 12">SL54</strain>
    </source>
</reference>
<dbReference type="NCBIfam" id="NF004226">
    <property type="entry name" value="PRK05673.1"/>
    <property type="match status" value="1"/>
</dbReference>
<dbReference type="Gene3D" id="3.20.20.140">
    <property type="entry name" value="Metal-dependent hydrolases"/>
    <property type="match status" value="1"/>
</dbReference>
<protein>
    <recommendedName>
        <fullName evidence="4">DNA polymerase III subunit alpha</fullName>
        <ecNumber evidence="3">2.7.7.7</ecNumber>
    </recommendedName>
</protein>
<dbReference type="RefSeq" id="WP_271322155.1">
    <property type="nucleotide sequence ID" value="NZ_JAAGKO020000015.1"/>
</dbReference>
<evidence type="ECO:0000256" key="2">
    <source>
        <dbReference type="ARBA" id="ARBA00009496"/>
    </source>
</evidence>
<organism evidence="11 12">
    <name type="scientific">Streptantibioticus silvisoli</name>
    <dbReference type="NCBI Taxonomy" id="2705255"/>
    <lineage>
        <taxon>Bacteria</taxon>
        <taxon>Bacillati</taxon>
        <taxon>Actinomycetota</taxon>
        <taxon>Actinomycetes</taxon>
        <taxon>Kitasatosporales</taxon>
        <taxon>Streptomycetaceae</taxon>
        <taxon>Streptantibioticus</taxon>
    </lineage>
</organism>
<dbReference type="PANTHER" id="PTHR32294:SF0">
    <property type="entry name" value="DNA POLYMERASE III SUBUNIT ALPHA"/>
    <property type="match status" value="1"/>
</dbReference>
<dbReference type="PANTHER" id="PTHR32294">
    <property type="entry name" value="DNA POLYMERASE III SUBUNIT ALPHA"/>
    <property type="match status" value="1"/>
</dbReference>
<dbReference type="Pfam" id="PF17657">
    <property type="entry name" value="DNA_pol3_finger"/>
    <property type="match status" value="1"/>
</dbReference>
<dbReference type="Pfam" id="PF01336">
    <property type="entry name" value="tRNA_anti-codon"/>
    <property type="match status" value="1"/>
</dbReference>
<dbReference type="InterPro" id="IPR011708">
    <property type="entry name" value="DNA_pol3_alpha_NTPase_dom"/>
</dbReference>
<dbReference type="EC" id="2.7.7.7" evidence="3"/>
<dbReference type="InterPro" id="IPR004805">
    <property type="entry name" value="DnaE2/DnaE/PolC"/>
</dbReference>
<evidence type="ECO:0000256" key="8">
    <source>
        <dbReference type="ARBA" id="ARBA00022932"/>
    </source>
</evidence>
<dbReference type="EMBL" id="JAAGKO020000015">
    <property type="protein sequence ID" value="MDI5963605.1"/>
    <property type="molecule type" value="Genomic_DNA"/>
</dbReference>
<evidence type="ECO:0000313" key="12">
    <source>
        <dbReference type="Proteomes" id="UP001156398"/>
    </source>
</evidence>
<dbReference type="GO" id="GO:0003887">
    <property type="term" value="F:DNA-directed DNA polymerase activity"/>
    <property type="evidence" value="ECO:0007669"/>
    <property type="project" value="UniProtKB-EC"/>
</dbReference>
<dbReference type="NCBIfam" id="TIGR00594">
    <property type="entry name" value="polc"/>
    <property type="match status" value="1"/>
</dbReference>
<evidence type="ECO:0000256" key="4">
    <source>
        <dbReference type="ARBA" id="ARBA00019114"/>
    </source>
</evidence>
<comment type="subcellular location">
    <subcellularLocation>
        <location evidence="1">Cytoplasm</location>
    </subcellularLocation>
</comment>
<dbReference type="Gene3D" id="1.10.10.1600">
    <property type="entry name" value="Bacterial DNA polymerase III alpha subunit, thumb domain"/>
    <property type="match status" value="1"/>
</dbReference>
<dbReference type="Pfam" id="PF14579">
    <property type="entry name" value="HHH_6"/>
    <property type="match status" value="1"/>
</dbReference>
<keyword evidence="12" id="KW-1185">Reference proteome</keyword>
<dbReference type="CDD" id="cd12113">
    <property type="entry name" value="PHP_PolIIIA_DnaE3"/>
    <property type="match status" value="1"/>
</dbReference>